<name>A0A6J5SJF7_9CAUD</name>
<feature type="domain" description="PD-(D/E)XK endonuclease-like" evidence="1">
    <location>
        <begin position="19"/>
        <end position="259"/>
    </location>
</feature>
<proteinExistence type="predicted"/>
<evidence type="ECO:0000313" key="4">
    <source>
        <dbReference type="EMBL" id="CAB4214573.1"/>
    </source>
</evidence>
<evidence type="ECO:0000313" key="2">
    <source>
        <dbReference type="EMBL" id="CAB4151336.1"/>
    </source>
</evidence>
<dbReference type="Gene3D" id="3.90.320.10">
    <property type="match status" value="1"/>
</dbReference>
<reference evidence="4" key="1">
    <citation type="submission" date="2020-05" db="EMBL/GenBank/DDBJ databases">
        <authorList>
            <person name="Chiriac C."/>
            <person name="Salcher M."/>
            <person name="Ghai R."/>
            <person name="Kavagutti S V."/>
        </authorList>
    </citation>
    <scope>NUCLEOTIDE SEQUENCE</scope>
</reference>
<sequence>MKIDEENKRIYVRQSWLGDLAICPERARLGQVKPEFRTGSDATIIGTAIHAGIESVLDGRSSEFGDMLEVVGNEYETLETTNYKETNINKDMIPQYLESMSLAFYNEILPNVMLGGEVEKFFQVETPVNVGGYTIWLEGTMDYVEPDGTIWDWKTSSRAYYMKDKQKSAIQPTVYTYAEHSLRGGGEYGFKYGVMVRQETPKSQIVPIVRTAQHRGWLEHFLEGAVEMTLSAGMSKPWLMNDSSALCSGNWCSFWSICKGAYNLE</sequence>
<organism evidence="4">
    <name type="scientific">uncultured Caudovirales phage</name>
    <dbReference type="NCBI Taxonomy" id="2100421"/>
    <lineage>
        <taxon>Viruses</taxon>
        <taxon>Duplodnaviria</taxon>
        <taxon>Heunggongvirae</taxon>
        <taxon>Uroviricota</taxon>
        <taxon>Caudoviricetes</taxon>
        <taxon>Peduoviridae</taxon>
        <taxon>Maltschvirus</taxon>
        <taxon>Maltschvirus maltsch</taxon>
    </lineage>
</organism>
<dbReference type="EMBL" id="LR796571">
    <property type="protein sequence ID" value="CAB4151336.1"/>
    <property type="molecule type" value="Genomic_DNA"/>
</dbReference>
<dbReference type="EMBL" id="LR797403">
    <property type="protein sequence ID" value="CAB4214573.1"/>
    <property type="molecule type" value="Genomic_DNA"/>
</dbReference>
<evidence type="ECO:0000259" key="1">
    <source>
        <dbReference type="Pfam" id="PF12705"/>
    </source>
</evidence>
<dbReference type="EMBL" id="LR797057">
    <property type="protein sequence ID" value="CAB4184195.1"/>
    <property type="molecule type" value="Genomic_DNA"/>
</dbReference>
<dbReference type="Pfam" id="PF12705">
    <property type="entry name" value="PDDEXK_1"/>
    <property type="match status" value="1"/>
</dbReference>
<dbReference type="EMBL" id="LR798393">
    <property type="protein sequence ID" value="CAB5228776.1"/>
    <property type="molecule type" value="Genomic_DNA"/>
</dbReference>
<gene>
    <name evidence="3" type="ORF">UFOVP1099_42</name>
    <name evidence="4" type="ORF">UFOVP1460_47</name>
    <name evidence="5" type="ORF">UFOVP1548_34</name>
    <name evidence="2" type="ORF">UFOVP582_12</name>
</gene>
<dbReference type="InterPro" id="IPR038726">
    <property type="entry name" value="PDDEXK_AddAB-type"/>
</dbReference>
<evidence type="ECO:0000313" key="5">
    <source>
        <dbReference type="EMBL" id="CAB5228776.1"/>
    </source>
</evidence>
<evidence type="ECO:0000313" key="3">
    <source>
        <dbReference type="EMBL" id="CAB4184195.1"/>
    </source>
</evidence>
<dbReference type="InterPro" id="IPR011604">
    <property type="entry name" value="PDDEXK-like_dom_sf"/>
</dbReference>
<accession>A0A6J5SJF7</accession>
<protein>
    <submittedName>
        <fullName evidence="4">PD-(D/E)XK nuclease superfamily</fullName>
    </submittedName>
</protein>